<dbReference type="KEGG" id="ole:K0B96_12795"/>
<dbReference type="CDD" id="cd07983">
    <property type="entry name" value="LPLAT_DUF374-like"/>
    <property type="match status" value="1"/>
</dbReference>
<evidence type="ECO:0000259" key="2">
    <source>
        <dbReference type="Pfam" id="PF04028"/>
    </source>
</evidence>
<gene>
    <name evidence="3" type="ORF">K0B96_12795</name>
</gene>
<keyword evidence="3" id="KW-0012">Acyltransferase</keyword>
<evidence type="ECO:0000313" key="3">
    <source>
        <dbReference type="EMBL" id="QYM78177.1"/>
    </source>
</evidence>
<evidence type="ECO:0000256" key="1">
    <source>
        <dbReference type="SAM" id="MobiDB-lite"/>
    </source>
</evidence>
<dbReference type="GO" id="GO:0016746">
    <property type="term" value="F:acyltransferase activity"/>
    <property type="evidence" value="ECO:0007669"/>
    <property type="project" value="UniProtKB-KW"/>
</dbReference>
<dbReference type="EMBL" id="CP080507">
    <property type="protein sequence ID" value="QYM78177.1"/>
    <property type="molecule type" value="Genomic_DNA"/>
</dbReference>
<evidence type="ECO:0000313" key="4">
    <source>
        <dbReference type="Proteomes" id="UP000825051"/>
    </source>
</evidence>
<feature type="region of interest" description="Disordered" evidence="1">
    <location>
        <begin position="242"/>
        <end position="261"/>
    </location>
</feature>
<name>A0A8F9TU76_9BACT</name>
<feature type="domain" description="DUF374" evidence="2">
    <location>
        <begin position="99"/>
        <end position="165"/>
    </location>
</feature>
<dbReference type="Proteomes" id="UP000825051">
    <property type="component" value="Chromosome"/>
</dbReference>
<proteinExistence type="predicted"/>
<feature type="compositionally biased region" description="Low complexity" evidence="1">
    <location>
        <begin position="252"/>
        <end position="261"/>
    </location>
</feature>
<dbReference type="InterPro" id="IPR007172">
    <property type="entry name" value="DUF374"/>
</dbReference>
<keyword evidence="3" id="KW-0808">Transferase</keyword>
<sequence length="261" mass="28979">MPYFFAWRAAVFAQQPPPLNAPSPSLPAYEPGDTAVRRIAGWRLAVLWPFAMLVRLWGMSLRFESSPEDLRHYTKRDVPVAFVLWHNRLFLAPEIYRRWRRPRPLYALVSASQDGAWLTAFFSLVGMRTVRGSSSRLGREAASALVEVQRAGHDIGVTPDGPRGPCYEVKPGALIVARRTKAPLLLVGGTFTSVWRLKSWDRFILPKPFSRVRMQCELIAPEQLADRDAATALLQNRLLALNPDPDGGGAAGPTPRAPGSA</sequence>
<dbReference type="AlphaFoldDB" id="A0A8F9TU76"/>
<keyword evidence="4" id="KW-1185">Reference proteome</keyword>
<dbReference type="Pfam" id="PF04028">
    <property type="entry name" value="DUF374"/>
    <property type="match status" value="1"/>
</dbReference>
<protein>
    <submittedName>
        <fullName evidence="3">Lysophospholipid acyltransferase family protein</fullName>
    </submittedName>
</protein>
<accession>A0A8F9TU76</accession>
<dbReference type="RefSeq" id="WP_220161281.1">
    <property type="nucleotide sequence ID" value="NZ_CP080507.1"/>
</dbReference>
<reference evidence="3" key="1">
    <citation type="submission" date="2021-08" db="EMBL/GenBank/DDBJ databases">
        <title>Genome of a novel bacterium of the phylum Verrucomicrobia, Oleiharenicola sp. KSB-15.</title>
        <authorList>
            <person name="Chung J.-H."/>
            <person name="Ahn J.-H."/>
            <person name="Yoon Y."/>
            <person name="Kim D.-Y."/>
            <person name="An S.-H."/>
            <person name="Park I."/>
            <person name="Yeon J."/>
        </authorList>
    </citation>
    <scope>NUCLEOTIDE SEQUENCE</scope>
    <source>
        <strain evidence="3">KSB-15</strain>
    </source>
</reference>
<organism evidence="3 4">
    <name type="scientific">Horticoccus luteus</name>
    <dbReference type="NCBI Taxonomy" id="2862869"/>
    <lineage>
        <taxon>Bacteria</taxon>
        <taxon>Pseudomonadati</taxon>
        <taxon>Verrucomicrobiota</taxon>
        <taxon>Opitutia</taxon>
        <taxon>Opitutales</taxon>
        <taxon>Opitutaceae</taxon>
        <taxon>Horticoccus</taxon>
    </lineage>
</organism>